<dbReference type="InterPro" id="IPR027417">
    <property type="entry name" value="P-loop_NTPase"/>
</dbReference>
<dbReference type="InterPro" id="IPR050474">
    <property type="entry name" value="Hel308_SKI2-like"/>
</dbReference>
<name>A0ABZ0F6J7_9GAMM</name>
<keyword evidence="3 8" id="KW-0347">Helicase</keyword>
<dbReference type="SMART" id="SM00490">
    <property type="entry name" value="HELICc"/>
    <property type="match status" value="1"/>
</dbReference>
<dbReference type="Proteomes" id="UP001302667">
    <property type="component" value="Chromosome"/>
</dbReference>
<dbReference type="Pfam" id="PF00270">
    <property type="entry name" value="DEAD"/>
    <property type="match status" value="1"/>
</dbReference>
<dbReference type="Gene3D" id="3.40.50.300">
    <property type="entry name" value="P-loop containing nucleotide triphosphate hydrolases"/>
    <property type="match status" value="2"/>
</dbReference>
<dbReference type="SMART" id="SM00487">
    <property type="entry name" value="DEXDc"/>
    <property type="match status" value="1"/>
</dbReference>
<feature type="domain" description="Helicase ATP-binding" evidence="6">
    <location>
        <begin position="101"/>
        <end position="249"/>
    </location>
</feature>
<dbReference type="PANTHER" id="PTHR47961:SF6">
    <property type="entry name" value="DNA-DIRECTED DNA POLYMERASE"/>
    <property type="match status" value="1"/>
</dbReference>
<dbReference type="GO" id="GO:0004386">
    <property type="term" value="F:helicase activity"/>
    <property type="evidence" value="ECO:0007669"/>
    <property type="project" value="UniProtKB-KW"/>
</dbReference>
<dbReference type="PANTHER" id="PTHR47961">
    <property type="entry name" value="DNA POLYMERASE THETA, PUTATIVE (AFU_ORTHOLOGUE AFUA_1G05260)-RELATED"/>
    <property type="match status" value="1"/>
</dbReference>
<evidence type="ECO:0000256" key="4">
    <source>
        <dbReference type="ARBA" id="ARBA00022840"/>
    </source>
</evidence>
<evidence type="ECO:0000313" key="9">
    <source>
        <dbReference type="Proteomes" id="UP001302667"/>
    </source>
</evidence>
<dbReference type="InterPro" id="IPR014001">
    <property type="entry name" value="Helicase_ATP-bd"/>
</dbReference>
<evidence type="ECO:0000313" key="8">
    <source>
        <dbReference type="EMBL" id="WOE65055.1"/>
    </source>
</evidence>
<protein>
    <submittedName>
        <fullName evidence="8">DEAD/DEAH box helicase</fullName>
    </submittedName>
</protein>
<feature type="domain" description="Rhodanese" evidence="5">
    <location>
        <begin position="277"/>
        <end position="345"/>
    </location>
</feature>
<dbReference type="InterPro" id="IPR001650">
    <property type="entry name" value="Helicase_C-like"/>
</dbReference>
<dbReference type="RefSeq" id="WP_317102242.1">
    <property type="nucleotide sequence ID" value="NZ_CP136584.1"/>
</dbReference>
<evidence type="ECO:0000256" key="2">
    <source>
        <dbReference type="ARBA" id="ARBA00022801"/>
    </source>
</evidence>
<evidence type="ECO:0000259" key="6">
    <source>
        <dbReference type="PROSITE" id="PS51192"/>
    </source>
</evidence>
<keyword evidence="1" id="KW-0547">Nucleotide-binding</keyword>
<evidence type="ECO:0000256" key="1">
    <source>
        <dbReference type="ARBA" id="ARBA00022741"/>
    </source>
</evidence>
<sequence>MTIDTKFEHSPLLYLKKASGLLSNPVSAAEGRDMIIRTLDNRELYKNYEILLKHLVRKAGLYPYLNTEFKNHDLEDIISIEANKPNLNNDIVFHAIQTRVFNELLSGKNVVLSAPTSMGKSEIISNILTPERYRTVVLIVPTIALIDETRKKLVVMLGEQYRIIHHNSQSHDEHEPAIFILTQERFNQRKDLEKIDLFIIDEFYKLGFKYDKDGVLKYDERAISLNISLSQLLKRSKQWFFIGPNITSVKGLFSLVGDFTFICSNFRTVSVDVKEYNIPATDTDRKKEVLLEILNECKDEKTIVYCRSPNAANKLAQFLMSGASFEASYNDEFIDWLSKNYDPRWNYCQSLKHGIVLHHGVLPRALQHFSVDIFNRSRRHNLLICTSTIIEGVNTKAKNVIIYENYNGLESIDKFTHNNIKGRAGRMYKHFVGKVYCLQAQPEEDDSDELVVPIGDDGSNCPLNLLGSIDIDHLSSGALSSWEDFKKTTIIPIEIIRNNSSFEVEKIESLLIEINSVRVMDFSLYKKLNFFGKPTTEALYFIMVQFIAARKNVLTRNGFSVTSKNDKDPVLSICGKFRAYIAAESVDDYLTQQMNWKYNKLIESQNDKQEIDEQMSGVIDDELKIISNVYGFSFPNFLSLFSDILFHLNFKEKTGLKFDYGPLINDMEFQKLTAGYAAIHEMGIPHQTLEKIRKELININESSVEELSEAINEKYHSIVSLNRVDRYFIHAAML</sequence>
<dbReference type="InterPro" id="IPR001763">
    <property type="entry name" value="Rhodanese-like_dom"/>
</dbReference>
<dbReference type="SUPFAM" id="SSF52540">
    <property type="entry name" value="P-loop containing nucleoside triphosphate hydrolases"/>
    <property type="match status" value="1"/>
</dbReference>
<organism evidence="8 9">
    <name type="scientific">Aeromonas allosaccharophila</name>
    <dbReference type="NCBI Taxonomy" id="656"/>
    <lineage>
        <taxon>Bacteria</taxon>
        <taxon>Pseudomonadati</taxon>
        <taxon>Pseudomonadota</taxon>
        <taxon>Gammaproteobacteria</taxon>
        <taxon>Aeromonadales</taxon>
        <taxon>Aeromonadaceae</taxon>
        <taxon>Aeromonas</taxon>
    </lineage>
</organism>
<dbReference type="PROSITE" id="PS51194">
    <property type="entry name" value="HELICASE_CTER"/>
    <property type="match status" value="1"/>
</dbReference>
<evidence type="ECO:0000259" key="7">
    <source>
        <dbReference type="PROSITE" id="PS51194"/>
    </source>
</evidence>
<dbReference type="InterPro" id="IPR011545">
    <property type="entry name" value="DEAD/DEAH_box_helicase_dom"/>
</dbReference>
<feature type="domain" description="Helicase C-terminal" evidence="7">
    <location>
        <begin position="289"/>
        <end position="469"/>
    </location>
</feature>
<reference evidence="8 9" key="1">
    <citation type="submission" date="2023-10" db="EMBL/GenBank/DDBJ databases">
        <title>Genome analysis of psychrotrophic aerobic bacterium Aeromonas allosaccharophila BIM B-1809 isolated from infected fish.</title>
        <authorList>
            <person name="Leanovich S.I."/>
            <person name="Sidarenka A.V."/>
            <person name="Akhremchuk A.E."/>
            <person name="Sikolenko M.A."/>
            <person name="Valentovich L.N."/>
        </authorList>
    </citation>
    <scope>NUCLEOTIDE SEQUENCE [LARGE SCALE GENOMIC DNA]</scope>
    <source>
        <strain evidence="8 9">BIM B-1809</strain>
    </source>
</reference>
<dbReference type="EMBL" id="CP136584">
    <property type="protein sequence ID" value="WOE65055.1"/>
    <property type="molecule type" value="Genomic_DNA"/>
</dbReference>
<evidence type="ECO:0000259" key="5">
    <source>
        <dbReference type="PROSITE" id="PS50206"/>
    </source>
</evidence>
<keyword evidence="4" id="KW-0067">ATP-binding</keyword>
<gene>
    <name evidence="8" type="ORF">RY972_13345</name>
</gene>
<accession>A0ABZ0F6J7</accession>
<keyword evidence="2" id="KW-0378">Hydrolase</keyword>
<keyword evidence="9" id="KW-1185">Reference proteome</keyword>
<dbReference type="PROSITE" id="PS50206">
    <property type="entry name" value="RHODANESE_3"/>
    <property type="match status" value="1"/>
</dbReference>
<evidence type="ECO:0000256" key="3">
    <source>
        <dbReference type="ARBA" id="ARBA00022806"/>
    </source>
</evidence>
<dbReference type="PROSITE" id="PS51192">
    <property type="entry name" value="HELICASE_ATP_BIND_1"/>
    <property type="match status" value="1"/>
</dbReference>
<proteinExistence type="predicted"/>